<organism evidence="3 4">
    <name type="scientific">Acrocarpospora phusangensis</name>
    <dbReference type="NCBI Taxonomy" id="1070424"/>
    <lineage>
        <taxon>Bacteria</taxon>
        <taxon>Bacillati</taxon>
        <taxon>Actinomycetota</taxon>
        <taxon>Actinomycetes</taxon>
        <taxon>Streptosporangiales</taxon>
        <taxon>Streptosporangiaceae</taxon>
        <taxon>Acrocarpospora</taxon>
    </lineage>
</organism>
<dbReference type="Gene3D" id="2.60.120.260">
    <property type="entry name" value="Galactose-binding domain-like"/>
    <property type="match status" value="1"/>
</dbReference>
<protein>
    <submittedName>
        <fullName evidence="3">Uncharacterized protein</fullName>
    </submittedName>
</protein>
<name>A0A919QCI5_9ACTN</name>
<keyword evidence="2" id="KW-0812">Transmembrane</keyword>
<proteinExistence type="predicted"/>
<gene>
    <name evidence="3" type="ORF">Aph01nite_37860</name>
</gene>
<evidence type="ECO:0000313" key="3">
    <source>
        <dbReference type="EMBL" id="GIH25476.1"/>
    </source>
</evidence>
<comment type="caution">
    <text evidence="3">The sequence shown here is derived from an EMBL/GenBank/DDBJ whole genome shotgun (WGS) entry which is preliminary data.</text>
</comment>
<evidence type="ECO:0000313" key="4">
    <source>
        <dbReference type="Proteomes" id="UP000640052"/>
    </source>
</evidence>
<accession>A0A919QCI5</accession>
<evidence type="ECO:0000256" key="1">
    <source>
        <dbReference type="SAM" id="MobiDB-lite"/>
    </source>
</evidence>
<sequence>MDTDHRTYDYLCKGALVEGTKPLKVTVSVPRTVTSGQGLQVGWALGDSPFKAPEALAVGAKLSVKASAVIANYWDGTGLLESTGSSTTTAALAKGAALTLPTITAGSYMTSRDGTINAKPSDLVFNLAPAETSSLFNDTIVADPGEGLVRGWFNFGNQWTYAGNRANVEFASGSLKDYQDDIQHATVDNATATVKFTGTGIDILSERDNDMGQVSILLDDATTPVIRDASKKADGTPLGATEPNKLGQEALWSVKGLAYGEHTVKLSKVSGTPGGTYMILDALKVYAESKPELYKAFETKCEAPTDVVVSQIKVVKPSATPSSSNHTTVSPTPRPTTTTTVTVTPSASTSQSPQVIVTPKGGAQTGEMAVEGPSGRVYIWLGVVLVLGGVGAGLVWRRRVKADAGRAG</sequence>
<keyword evidence="2" id="KW-1133">Transmembrane helix</keyword>
<feature type="compositionally biased region" description="Low complexity" evidence="1">
    <location>
        <begin position="327"/>
        <end position="355"/>
    </location>
</feature>
<dbReference type="EMBL" id="BOOA01000029">
    <property type="protein sequence ID" value="GIH25476.1"/>
    <property type="molecule type" value="Genomic_DNA"/>
</dbReference>
<keyword evidence="2" id="KW-0472">Membrane</keyword>
<reference evidence="3" key="1">
    <citation type="submission" date="2021-01" db="EMBL/GenBank/DDBJ databases">
        <title>Whole genome shotgun sequence of Acrocarpospora phusangensis NBRC 108782.</title>
        <authorList>
            <person name="Komaki H."/>
            <person name="Tamura T."/>
        </authorList>
    </citation>
    <scope>NUCLEOTIDE SEQUENCE</scope>
    <source>
        <strain evidence="3">NBRC 108782</strain>
    </source>
</reference>
<evidence type="ECO:0000256" key="2">
    <source>
        <dbReference type="SAM" id="Phobius"/>
    </source>
</evidence>
<feature type="region of interest" description="Disordered" evidence="1">
    <location>
        <begin position="318"/>
        <end position="360"/>
    </location>
</feature>
<dbReference type="Proteomes" id="UP000640052">
    <property type="component" value="Unassembled WGS sequence"/>
</dbReference>
<dbReference type="AlphaFoldDB" id="A0A919QCI5"/>
<feature type="transmembrane region" description="Helical" evidence="2">
    <location>
        <begin position="377"/>
        <end position="396"/>
    </location>
</feature>
<keyword evidence="4" id="KW-1185">Reference proteome</keyword>